<keyword evidence="13" id="KW-1185">Reference proteome</keyword>
<keyword evidence="5 10" id="KW-1133">Transmembrane helix</keyword>
<feature type="transmembrane region" description="Helical" evidence="10">
    <location>
        <begin position="135"/>
        <end position="153"/>
    </location>
</feature>
<evidence type="ECO:0000256" key="8">
    <source>
        <dbReference type="ARBA" id="ARBA00044504"/>
    </source>
</evidence>
<evidence type="ECO:0000256" key="3">
    <source>
        <dbReference type="ARBA" id="ARBA00022692"/>
    </source>
</evidence>
<evidence type="ECO:0000256" key="10">
    <source>
        <dbReference type="SAM" id="Phobius"/>
    </source>
</evidence>
<organism evidence="12 13">
    <name type="scientific">Colocasia esculenta</name>
    <name type="common">Wild taro</name>
    <name type="synonym">Arum esculentum</name>
    <dbReference type="NCBI Taxonomy" id="4460"/>
    <lineage>
        <taxon>Eukaryota</taxon>
        <taxon>Viridiplantae</taxon>
        <taxon>Streptophyta</taxon>
        <taxon>Embryophyta</taxon>
        <taxon>Tracheophyta</taxon>
        <taxon>Spermatophyta</taxon>
        <taxon>Magnoliopsida</taxon>
        <taxon>Liliopsida</taxon>
        <taxon>Araceae</taxon>
        <taxon>Aroideae</taxon>
        <taxon>Colocasieae</taxon>
        <taxon>Colocasia</taxon>
    </lineage>
</organism>
<evidence type="ECO:0000256" key="7">
    <source>
        <dbReference type="ARBA" id="ARBA00032043"/>
    </source>
</evidence>
<proteinExistence type="inferred from homology"/>
<dbReference type="PANTHER" id="PTHR24064">
    <property type="entry name" value="SOLUTE CARRIER FAMILY 22 MEMBER"/>
    <property type="match status" value="1"/>
</dbReference>
<feature type="transmembrane region" description="Helical" evidence="10">
    <location>
        <begin position="426"/>
        <end position="449"/>
    </location>
</feature>
<feature type="transmembrane region" description="Helical" evidence="10">
    <location>
        <begin position="461"/>
        <end position="479"/>
    </location>
</feature>
<keyword evidence="2" id="KW-0592">Phosphate transport</keyword>
<dbReference type="InterPro" id="IPR020846">
    <property type="entry name" value="MFS_dom"/>
</dbReference>
<dbReference type="GO" id="GO:0006817">
    <property type="term" value="P:phosphate ion transport"/>
    <property type="evidence" value="ECO:0007669"/>
    <property type="project" value="UniProtKB-KW"/>
</dbReference>
<evidence type="ECO:0000259" key="11">
    <source>
        <dbReference type="PROSITE" id="PS50850"/>
    </source>
</evidence>
<sequence>MADTTPLLPPRPSNTRQPYASLPQAEAAPSATASLDDVIENCVGSIGSAQLIQAFLASFAWVFDAQQMFINVFTDAAPSWHCTGPGADASGACSLLPNPCGLPAGTWAWDRLPHVSIISEWNLECAGPSVTSLPASAYFIGCLVGGFALATLADSTLGRKKMLFISSLGMALAGLLTAASPNVWVYAALRFVGGFTRATIGTSALVLPTELVGKRWRGEVGIIGFFCFTLGFVSLPGLAYFNKNNSWRALYLWTSAPSLFYSVLVYFFVRESPRWLLLRGRRGEAIDILKDIAAFNGRDLPPSSFSGLDVFVGKEGKGNNSVGMYSTLRMLLEKRWALWRLVAVMAATFGVGLVYVGMPLAVGTLGYDLYLSVALNALSEFPAALITFFLIGRINRRAAFLGFALTSGACSVACVFLRGVEARLGAEVLSFFCACTACDVVLIYVLELFPTCVRNLAVSMARQALTLGGVFAPPLVAAARWGDGALVPFGVFGMVIVACGLSAVSLPETRGRGISDTLEEQESKDKAAAAAVAGGGDC</sequence>
<feature type="transmembrane region" description="Helical" evidence="10">
    <location>
        <begin position="337"/>
        <end position="357"/>
    </location>
</feature>
<keyword evidence="3 10" id="KW-0812">Transmembrane</keyword>
<evidence type="ECO:0000256" key="1">
    <source>
        <dbReference type="ARBA" id="ARBA00004141"/>
    </source>
</evidence>
<keyword evidence="6 10" id="KW-0472">Membrane</keyword>
<feature type="domain" description="Major facilitator superfamily (MFS) profile" evidence="11">
    <location>
        <begin position="50"/>
        <end position="510"/>
    </location>
</feature>
<feature type="transmembrane region" description="Helical" evidence="10">
    <location>
        <begin position="220"/>
        <end position="238"/>
    </location>
</feature>
<reference evidence="12" key="1">
    <citation type="submission" date="2017-07" db="EMBL/GenBank/DDBJ databases">
        <title>Taro Niue Genome Assembly and Annotation.</title>
        <authorList>
            <person name="Atibalentja N."/>
            <person name="Keating K."/>
            <person name="Fields C.J."/>
        </authorList>
    </citation>
    <scope>NUCLEOTIDE SEQUENCE</scope>
    <source>
        <strain evidence="12">Niue_2</strain>
        <tissue evidence="12">Leaf</tissue>
    </source>
</reference>
<protein>
    <recommendedName>
        <fullName evidence="7">H(+)/Pi cotransporter</fullName>
    </recommendedName>
</protein>
<comment type="caution">
    <text evidence="12">The sequence shown here is derived from an EMBL/GenBank/DDBJ whole genome shotgun (WGS) entry which is preliminary data.</text>
</comment>
<accession>A0A843W064</accession>
<evidence type="ECO:0000256" key="4">
    <source>
        <dbReference type="ARBA" id="ARBA00022847"/>
    </source>
</evidence>
<feature type="transmembrane region" description="Helical" evidence="10">
    <location>
        <begin position="398"/>
        <end position="420"/>
    </location>
</feature>
<gene>
    <name evidence="12" type="ORF">Taro_035906</name>
</gene>
<evidence type="ECO:0000256" key="5">
    <source>
        <dbReference type="ARBA" id="ARBA00022989"/>
    </source>
</evidence>
<dbReference type="SUPFAM" id="SSF103473">
    <property type="entry name" value="MFS general substrate transporter"/>
    <property type="match status" value="1"/>
</dbReference>
<dbReference type="GO" id="GO:0015293">
    <property type="term" value="F:symporter activity"/>
    <property type="evidence" value="ECO:0007669"/>
    <property type="project" value="UniProtKB-KW"/>
</dbReference>
<dbReference type="OrthoDB" id="5296287at2759"/>
<name>A0A843W064_COLES</name>
<dbReference type="EMBL" id="NMUH01002979">
    <property type="protein sequence ID" value="MQM03132.1"/>
    <property type="molecule type" value="Genomic_DNA"/>
</dbReference>
<comment type="subcellular location">
    <subcellularLocation>
        <location evidence="1">Membrane</location>
        <topology evidence="1">Multi-pass membrane protein</topology>
    </subcellularLocation>
</comment>
<feature type="transmembrane region" description="Helical" evidence="10">
    <location>
        <begin position="162"/>
        <end position="179"/>
    </location>
</feature>
<evidence type="ECO:0000256" key="9">
    <source>
        <dbReference type="SAM" id="MobiDB-lite"/>
    </source>
</evidence>
<dbReference type="PROSITE" id="PS50850">
    <property type="entry name" value="MFS"/>
    <property type="match status" value="1"/>
</dbReference>
<evidence type="ECO:0000313" key="13">
    <source>
        <dbReference type="Proteomes" id="UP000652761"/>
    </source>
</evidence>
<dbReference type="InterPro" id="IPR005828">
    <property type="entry name" value="MFS_sugar_transport-like"/>
</dbReference>
<comment type="similarity">
    <text evidence="8">Belongs to the major facilitator superfamily. Phosphate:H(+) symporter (TC 2.A.1.9) family.</text>
</comment>
<dbReference type="AlphaFoldDB" id="A0A843W064"/>
<dbReference type="InterPro" id="IPR036259">
    <property type="entry name" value="MFS_trans_sf"/>
</dbReference>
<feature type="transmembrane region" description="Helical" evidence="10">
    <location>
        <begin position="369"/>
        <end position="391"/>
    </location>
</feature>
<keyword evidence="4" id="KW-0769">Symport</keyword>
<evidence type="ECO:0000313" key="12">
    <source>
        <dbReference type="EMBL" id="MQM03132.1"/>
    </source>
</evidence>
<feature type="transmembrane region" description="Helical" evidence="10">
    <location>
        <begin position="485"/>
        <end position="506"/>
    </location>
</feature>
<feature type="transmembrane region" description="Helical" evidence="10">
    <location>
        <begin position="185"/>
        <end position="208"/>
    </location>
</feature>
<evidence type="ECO:0000256" key="6">
    <source>
        <dbReference type="ARBA" id="ARBA00023136"/>
    </source>
</evidence>
<dbReference type="Proteomes" id="UP000652761">
    <property type="component" value="Unassembled WGS sequence"/>
</dbReference>
<feature type="region of interest" description="Disordered" evidence="9">
    <location>
        <begin position="1"/>
        <end position="23"/>
    </location>
</feature>
<feature type="transmembrane region" description="Helical" evidence="10">
    <location>
        <begin position="250"/>
        <end position="269"/>
    </location>
</feature>
<dbReference type="Gene3D" id="1.20.1250.20">
    <property type="entry name" value="MFS general substrate transporter like domains"/>
    <property type="match status" value="1"/>
</dbReference>
<dbReference type="Pfam" id="PF00083">
    <property type="entry name" value="Sugar_tr"/>
    <property type="match status" value="1"/>
</dbReference>
<keyword evidence="2" id="KW-0813">Transport</keyword>
<evidence type="ECO:0000256" key="2">
    <source>
        <dbReference type="ARBA" id="ARBA00022592"/>
    </source>
</evidence>
<dbReference type="GO" id="GO:0016020">
    <property type="term" value="C:membrane"/>
    <property type="evidence" value="ECO:0007669"/>
    <property type="project" value="UniProtKB-SubCell"/>
</dbReference>